<evidence type="ECO:0000313" key="2">
    <source>
        <dbReference type="EMBL" id="SDF36211.1"/>
    </source>
</evidence>
<keyword evidence="3" id="KW-1185">Reference proteome</keyword>
<reference evidence="2 3" key="1">
    <citation type="submission" date="2016-10" db="EMBL/GenBank/DDBJ databases">
        <authorList>
            <person name="Varghese N."/>
            <person name="Submissions S."/>
        </authorList>
    </citation>
    <scope>NUCLEOTIDE SEQUENCE [LARGE SCALE GENOMIC DNA]</scope>
    <source>
        <strain evidence="2 3">PL 12/M</strain>
    </source>
</reference>
<organism evidence="2 3">
    <name type="scientific">Methanolobus vulcani</name>
    <dbReference type="NCBI Taxonomy" id="38026"/>
    <lineage>
        <taxon>Archaea</taxon>
        <taxon>Methanobacteriati</taxon>
        <taxon>Methanobacteriota</taxon>
        <taxon>Stenosarchaea group</taxon>
        <taxon>Methanomicrobia</taxon>
        <taxon>Methanosarcinales</taxon>
        <taxon>Methanosarcinaceae</taxon>
        <taxon>Methanolobus</taxon>
    </lineage>
</organism>
<evidence type="ECO:0000256" key="1">
    <source>
        <dbReference type="SAM" id="Phobius"/>
    </source>
</evidence>
<name>A0A7Z7B029_9EURY</name>
<keyword evidence="1" id="KW-0812">Transmembrane</keyword>
<keyword evidence="1" id="KW-1133">Transmembrane helix</keyword>
<comment type="caution">
    <text evidence="2">The sequence shown here is derived from an EMBL/GenBank/DDBJ whole genome shotgun (WGS) entry which is preliminary data.</text>
</comment>
<gene>
    <name evidence="2" type="ORF">SAMN04488589_0470</name>
</gene>
<keyword evidence="1" id="KW-0472">Membrane</keyword>
<dbReference type="AlphaFoldDB" id="A0A7Z7B029"/>
<protein>
    <submittedName>
        <fullName evidence="2">Uncharacterized protein</fullName>
    </submittedName>
</protein>
<feature type="transmembrane region" description="Helical" evidence="1">
    <location>
        <begin position="44"/>
        <end position="62"/>
    </location>
</feature>
<proteinExistence type="predicted"/>
<sequence>MKTTFSLSYLLAIFLNPIFNHAKNRSIVPLFLYDSYSSLVGLSLLRYFRFLILIEMLLFIALRLKYFLIDFLNLASSGTRLSSDFVKPVPLNEDLEVLIYP</sequence>
<dbReference type="Proteomes" id="UP000199259">
    <property type="component" value="Unassembled WGS sequence"/>
</dbReference>
<dbReference type="EMBL" id="FNCA01000001">
    <property type="protein sequence ID" value="SDF36211.1"/>
    <property type="molecule type" value="Genomic_DNA"/>
</dbReference>
<evidence type="ECO:0000313" key="3">
    <source>
        <dbReference type="Proteomes" id="UP000199259"/>
    </source>
</evidence>
<accession>A0A7Z7B029</accession>